<dbReference type="eggNOG" id="ENOG5033D74">
    <property type="taxonomic scope" value="Bacteria"/>
</dbReference>
<dbReference type="KEGG" id="din:Selin_1714"/>
<reference evidence="1 2" key="1">
    <citation type="submission" date="2010-12" db="EMBL/GenBank/DDBJ databases">
        <title>Complete sequence of Desulfurispirillum indicum S5.</title>
        <authorList>
            <consortium name="US DOE Joint Genome Institute"/>
            <person name="Lucas S."/>
            <person name="Copeland A."/>
            <person name="Lapidus A."/>
            <person name="Cheng J.-F."/>
            <person name="Goodwin L."/>
            <person name="Pitluck S."/>
            <person name="Chertkov O."/>
            <person name="Held B."/>
            <person name="Detter J.C."/>
            <person name="Han C."/>
            <person name="Tapia R."/>
            <person name="Land M."/>
            <person name="Hauser L."/>
            <person name="Kyrpides N."/>
            <person name="Ivanova N."/>
            <person name="Mikhailova N."/>
            <person name="Haggblom M."/>
            <person name="Rauschenbach I."/>
            <person name="Bini E."/>
            <person name="Woyke T."/>
        </authorList>
    </citation>
    <scope>NUCLEOTIDE SEQUENCE [LARGE SCALE GENOMIC DNA]</scope>
    <source>
        <strain evidence="2">ATCC BAA-1389 / DSM 22839 / S5</strain>
    </source>
</reference>
<accession>E6W0U8</accession>
<sequence length="220" mass="24090">MLISNQSHISSALSTYRSAATAADVVKAAGTKEKISQQDNVTISKEAKSLAIFADGQSGSRELAPLPQSLSISDIRQEAAELSDTLTTKMRGLFLRGGIDMSQPFELTTDPSGNVRVSGEHPDKDAIEKLLRENPDLSNSFRKLSSLQTLIAKAKQAQEFQDAYRKNPTEALNRFAWLFEEGEAHYSMEFDGFDVTQRVNWQGQSGSSKLLMAQVSSALT</sequence>
<organism evidence="1 2">
    <name type="scientific">Desulfurispirillum indicum (strain ATCC BAA-1389 / DSM 22839 / S5)</name>
    <dbReference type="NCBI Taxonomy" id="653733"/>
    <lineage>
        <taxon>Bacteria</taxon>
        <taxon>Pseudomonadati</taxon>
        <taxon>Chrysiogenota</taxon>
        <taxon>Chrysiogenia</taxon>
        <taxon>Chrysiogenales</taxon>
        <taxon>Chrysiogenaceae</taxon>
        <taxon>Desulfurispirillum</taxon>
    </lineage>
</organism>
<dbReference type="InParanoid" id="E6W0U8"/>
<name>E6W0U8_DESIS</name>
<dbReference type="STRING" id="653733.Selin_1714"/>
<dbReference type="HOGENOM" id="CLU_1254266_0_0_0"/>
<gene>
    <name evidence="1" type="ordered locus">Selin_1714</name>
</gene>
<dbReference type="Proteomes" id="UP000002572">
    <property type="component" value="Chromosome"/>
</dbReference>
<dbReference type="EMBL" id="CP002432">
    <property type="protein sequence ID" value="ADU66443.1"/>
    <property type="molecule type" value="Genomic_DNA"/>
</dbReference>
<proteinExistence type="predicted"/>
<protein>
    <submittedName>
        <fullName evidence="1">Uncharacterized protein</fullName>
    </submittedName>
</protein>
<dbReference type="OrthoDB" id="5457609at2"/>
<evidence type="ECO:0000313" key="2">
    <source>
        <dbReference type="Proteomes" id="UP000002572"/>
    </source>
</evidence>
<evidence type="ECO:0000313" key="1">
    <source>
        <dbReference type="EMBL" id="ADU66443.1"/>
    </source>
</evidence>
<keyword evidence="2" id="KW-1185">Reference proteome</keyword>
<dbReference type="RefSeq" id="WP_013506323.1">
    <property type="nucleotide sequence ID" value="NC_014836.1"/>
</dbReference>
<dbReference type="AlphaFoldDB" id="E6W0U8"/>